<dbReference type="RefSeq" id="WP_203760931.1">
    <property type="nucleotide sequence ID" value="NZ_BOMI01000025.1"/>
</dbReference>
<dbReference type="Gene3D" id="3.40.50.1820">
    <property type="entry name" value="alpha/beta hydrolase"/>
    <property type="match status" value="2"/>
</dbReference>
<dbReference type="SUPFAM" id="SSF53474">
    <property type="entry name" value="alpha/beta-Hydrolases"/>
    <property type="match status" value="1"/>
</dbReference>
<protein>
    <recommendedName>
        <fullName evidence="3">AB hydrolase-1 domain-containing protein</fullName>
    </recommendedName>
</protein>
<dbReference type="InterPro" id="IPR029058">
    <property type="entry name" value="AB_hydrolase_fold"/>
</dbReference>
<evidence type="ECO:0000256" key="2">
    <source>
        <dbReference type="SAM" id="MobiDB-lite"/>
    </source>
</evidence>
<feature type="domain" description="AB hydrolase-1" evidence="3">
    <location>
        <begin position="14"/>
        <end position="101"/>
    </location>
</feature>
<feature type="region of interest" description="Disordered" evidence="2">
    <location>
        <begin position="103"/>
        <end position="176"/>
    </location>
</feature>
<evidence type="ECO:0000313" key="5">
    <source>
        <dbReference type="Proteomes" id="UP000609879"/>
    </source>
</evidence>
<dbReference type="Proteomes" id="UP000609879">
    <property type="component" value="Unassembled WGS sequence"/>
</dbReference>
<evidence type="ECO:0000256" key="1">
    <source>
        <dbReference type="ARBA" id="ARBA00022801"/>
    </source>
</evidence>
<feature type="compositionally biased region" description="Pro residues" evidence="2">
    <location>
        <begin position="106"/>
        <end position="146"/>
    </location>
</feature>
<accession>A0ABQ3XZ39</accession>
<dbReference type="PANTHER" id="PTHR43798:SF31">
    <property type="entry name" value="AB HYDROLASE SUPERFAMILY PROTEIN YCLE"/>
    <property type="match status" value="1"/>
</dbReference>
<feature type="compositionally biased region" description="Low complexity" evidence="2">
    <location>
        <begin position="158"/>
        <end position="175"/>
    </location>
</feature>
<dbReference type="Pfam" id="PF00561">
    <property type="entry name" value="Abhydrolase_1"/>
    <property type="match status" value="1"/>
</dbReference>
<evidence type="ECO:0000259" key="3">
    <source>
        <dbReference type="Pfam" id="PF00561"/>
    </source>
</evidence>
<sequence>MTPLVVRREGTGDPIVLLHGSGGGLHSWDPLIEKLADTYELWIPARRGYAPSTLPPTPKSFADEVTDVLEVLDRIGRPAHLVGASYGALLALHTALAAPSHTALAAPPPAAPPHAAPPHAAPPHAAPPLAAPPHAAPPLAAPPHAAPPHATEPHAAEPHAAPPHAAEPHAAPPKAARGRLRSLAVFEPPLFATGAVIRPLLDRYRACFERDDHAGMFAVLNEVTRVPADIVAAFGPPSPDPVAAVGWLHDLEALTAESPSFTGITVPTLILQGADTWEPMPTSMDALAADLPTARRVTWAGQSHFAPFVAPELMADALRSFYEQAGL</sequence>
<dbReference type="InterPro" id="IPR000073">
    <property type="entry name" value="AB_hydrolase_1"/>
</dbReference>
<dbReference type="EMBL" id="BOMI01000025">
    <property type="protein sequence ID" value="GID72992.1"/>
    <property type="molecule type" value="Genomic_DNA"/>
</dbReference>
<keyword evidence="1" id="KW-0378">Hydrolase</keyword>
<comment type="caution">
    <text evidence="4">The sequence shown here is derived from an EMBL/GenBank/DDBJ whole genome shotgun (WGS) entry which is preliminary data.</text>
</comment>
<organism evidence="4 5">
    <name type="scientific">Paractinoplanes deccanensis</name>
    <dbReference type="NCBI Taxonomy" id="113561"/>
    <lineage>
        <taxon>Bacteria</taxon>
        <taxon>Bacillati</taxon>
        <taxon>Actinomycetota</taxon>
        <taxon>Actinomycetes</taxon>
        <taxon>Micromonosporales</taxon>
        <taxon>Micromonosporaceae</taxon>
        <taxon>Paractinoplanes</taxon>
    </lineage>
</organism>
<proteinExistence type="predicted"/>
<dbReference type="PANTHER" id="PTHR43798">
    <property type="entry name" value="MONOACYLGLYCEROL LIPASE"/>
    <property type="match status" value="1"/>
</dbReference>
<gene>
    <name evidence="4" type="ORF">Ade02nite_16330</name>
</gene>
<dbReference type="InterPro" id="IPR050266">
    <property type="entry name" value="AB_hydrolase_sf"/>
</dbReference>
<name>A0ABQ3XZ39_9ACTN</name>
<keyword evidence="5" id="KW-1185">Reference proteome</keyword>
<reference evidence="4 5" key="1">
    <citation type="submission" date="2021-01" db="EMBL/GenBank/DDBJ databases">
        <title>Whole genome shotgun sequence of Actinoplanes deccanensis NBRC 13994.</title>
        <authorList>
            <person name="Komaki H."/>
            <person name="Tamura T."/>
        </authorList>
    </citation>
    <scope>NUCLEOTIDE SEQUENCE [LARGE SCALE GENOMIC DNA]</scope>
    <source>
        <strain evidence="4 5">NBRC 13994</strain>
    </source>
</reference>
<evidence type="ECO:0000313" key="4">
    <source>
        <dbReference type="EMBL" id="GID72992.1"/>
    </source>
</evidence>